<feature type="transmembrane region" description="Helical" evidence="1">
    <location>
        <begin position="72"/>
        <end position="97"/>
    </location>
</feature>
<evidence type="ECO:0000313" key="3">
    <source>
        <dbReference type="Proteomes" id="UP000065807"/>
    </source>
</evidence>
<proteinExistence type="predicted"/>
<gene>
    <name evidence="2" type="ORF">LIP_3589</name>
</gene>
<dbReference type="Proteomes" id="UP000065807">
    <property type="component" value="Chromosome"/>
</dbReference>
<evidence type="ECO:0000256" key="1">
    <source>
        <dbReference type="SAM" id="Phobius"/>
    </source>
</evidence>
<dbReference type="NCBIfam" id="TIGR02893">
    <property type="entry name" value="spore_yabQ"/>
    <property type="match status" value="1"/>
</dbReference>
<dbReference type="InterPro" id="IPR019074">
    <property type="entry name" value="YabQ"/>
</dbReference>
<dbReference type="STRING" id="1555112.LIP_3589"/>
<keyword evidence="3" id="KW-1185">Reference proteome</keyword>
<name>A0A0K2SQI9_LIMPI</name>
<keyword evidence="1" id="KW-0812">Transmembrane</keyword>
<evidence type="ECO:0000313" key="2">
    <source>
        <dbReference type="EMBL" id="BAS29398.1"/>
    </source>
</evidence>
<protein>
    <submittedName>
        <fullName evidence="2">Spore cortex biosynthesis protein YabQ</fullName>
    </submittedName>
</protein>
<feature type="transmembrane region" description="Helical" evidence="1">
    <location>
        <begin position="43"/>
        <end position="66"/>
    </location>
</feature>
<sequence length="159" mass="17434">MLPVESLAHQLMSFLAVAGAGMAGGFLFDLYRLLRMEFRRWSAVVDGLFWLVAGPSMMLLLTLANWASLRLYLFVAAGLGFFLYVQLVSPLVTWVLLEGSAWVGAVFRQMAALGAGAARWPATRVARLAALRWAGPSGPRARRAPLLWQSGWVGRGGRR</sequence>
<dbReference type="AlphaFoldDB" id="A0A0K2SQI9"/>
<dbReference type="EMBL" id="AP014924">
    <property type="protein sequence ID" value="BAS29398.1"/>
    <property type="molecule type" value="Genomic_DNA"/>
</dbReference>
<feature type="transmembrane region" description="Helical" evidence="1">
    <location>
        <begin position="12"/>
        <end position="31"/>
    </location>
</feature>
<reference evidence="3" key="1">
    <citation type="submission" date="2015-07" db="EMBL/GenBank/DDBJ databases">
        <title>Complete genome sequence and phylogenetic analysis of Limnochorda pilosa.</title>
        <authorList>
            <person name="Watanabe M."/>
            <person name="Kojima H."/>
            <person name="Fukui M."/>
        </authorList>
    </citation>
    <scope>NUCLEOTIDE SEQUENCE [LARGE SCALE GENOMIC DNA]</scope>
    <source>
        <strain evidence="3">HC45</strain>
    </source>
</reference>
<accession>A0A0K2SQI9</accession>
<dbReference type="Pfam" id="PF09578">
    <property type="entry name" value="Spore_YabQ"/>
    <property type="match status" value="1"/>
</dbReference>
<keyword evidence="1" id="KW-1133">Transmembrane helix</keyword>
<keyword evidence="1" id="KW-0472">Membrane</keyword>
<dbReference type="KEGG" id="lpil:LIP_3589"/>
<organism evidence="2 3">
    <name type="scientific">Limnochorda pilosa</name>
    <dbReference type="NCBI Taxonomy" id="1555112"/>
    <lineage>
        <taxon>Bacteria</taxon>
        <taxon>Bacillati</taxon>
        <taxon>Bacillota</taxon>
        <taxon>Limnochordia</taxon>
        <taxon>Limnochordales</taxon>
        <taxon>Limnochordaceae</taxon>
        <taxon>Limnochorda</taxon>
    </lineage>
</organism>
<reference evidence="3" key="2">
    <citation type="journal article" date="2016" name="Int. J. Syst. Evol. Microbiol.">
        <title>Complete genome sequence and cell structure of Limnochorda pilosa, a Gram-negative spore-former within the phylum Firmicutes.</title>
        <authorList>
            <person name="Watanabe M."/>
            <person name="Kojima H."/>
            <person name="Fukui M."/>
        </authorList>
    </citation>
    <scope>NUCLEOTIDE SEQUENCE [LARGE SCALE GENOMIC DNA]</scope>
    <source>
        <strain evidence="3">HC45</strain>
    </source>
</reference>